<proteinExistence type="predicted"/>
<sequence length="86" mass="9614">MSRDVFTNMCPTWGNGASALHIYAPRGTPITEYHALPAWKLALTCTHPYAMQQTLLPSDLKCGVCGETVVERFVHGEYIFARKELT</sequence>
<reference evidence="1 2" key="1">
    <citation type="journal article" date="2015" name="Genome Announc.">
        <title>Genome Sequence of Mycobacteriophage Mindy.</title>
        <authorList>
            <person name="Pope W.H."/>
            <person name="Bernstein N.I."/>
            <person name="Fasolas C.S."/>
            <person name="Mezghani N."/>
            <person name="Pressimone C.A."/>
            <person name="Selvakumar P."/>
            <person name="Stanton A.C."/>
            <person name="Lapin J.S."/>
            <person name="Prout A.K."/>
            <person name="Grubb S.R."/>
            <person name="Warner M.H."/>
            <person name="Bowman C.A."/>
            <person name="Russell D.A."/>
            <person name="Hatfull G.F."/>
        </authorList>
    </citation>
    <scope>NUCLEOTIDE SEQUENCE [LARGE SCALE GENOMIC DNA]</scope>
</reference>
<dbReference type="KEGG" id="vg:26796433"/>
<dbReference type="Proteomes" id="UP000201946">
    <property type="component" value="Segment"/>
</dbReference>
<protein>
    <submittedName>
        <fullName evidence="1">Uncharacterized protein</fullName>
    </submittedName>
</protein>
<evidence type="ECO:0000313" key="2">
    <source>
        <dbReference type="Proteomes" id="UP000201946"/>
    </source>
</evidence>
<accession>A0A0F6WEY8</accession>
<gene>
    <name evidence="1" type="primary">1</name>
    <name evidence="1" type="ORF">SEA_MINDY_1</name>
</gene>
<organism evidence="1 2">
    <name type="scientific">Mycobacterium phage Mindy</name>
    <dbReference type="NCBI Taxonomy" id="1647311"/>
    <lineage>
        <taxon>Viruses</taxon>
        <taxon>Duplodnaviria</taxon>
        <taxon>Heunggongvirae</taxon>
        <taxon>Uroviricota</taxon>
        <taxon>Caudoviricetes</taxon>
        <taxon>Kostyavirus</taxon>
        <taxon>Kostyavirus toto</taxon>
    </lineage>
</organism>
<evidence type="ECO:0000313" key="1">
    <source>
        <dbReference type="EMBL" id="AKF15031.1"/>
    </source>
</evidence>
<dbReference type="EMBL" id="KR080204">
    <property type="protein sequence ID" value="AKF15031.1"/>
    <property type="molecule type" value="Genomic_DNA"/>
</dbReference>
<name>A0A0F6WEY8_9CAUD</name>
<dbReference type="GeneID" id="26796433"/>
<dbReference type="RefSeq" id="YP_009225288.1">
    <property type="nucleotide sequence ID" value="NC_029093.1"/>
</dbReference>